<evidence type="ECO:0000313" key="3">
    <source>
        <dbReference type="Proteomes" id="UP000199095"/>
    </source>
</evidence>
<keyword evidence="3" id="KW-1185">Reference proteome</keyword>
<sequence>MTHQKYEPLFAPILIRRFTYAEWRFSGFYHPVCIRTHKFNDINVVFFHIISWGEKMAIVKYTSSDVDLIARMVRAEAVGEGKQGMLYVGNVIVNRAKADCLDFRDVRTIREVIFQVQGGNYAFEAVQKGNLFYQRARSAEKNLARKNLKYWREHPAKYALWYFNPYGPCPQTWYGEPLTGGYKNHCYYEPAAGTCASVY</sequence>
<feature type="domain" description="Cell wall hydrolase SleB" evidence="1">
    <location>
        <begin position="79"/>
        <end position="188"/>
    </location>
</feature>
<organism evidence="2 3">
    <name type="scientific">Salinibacillus kushneri</name>
    <dbReference type="NCBI Taxonomy" id="237682"/>
    <lineage>
        <taxon>Bacteria</taxon>
        <taxon>Bacillati</taxon>
        <taxon>Bacillota</taxon>
        <taxon>Bacilli</taxon>
        <taxon>Bacillales</taxon>
        <taxon>Bacillaceae</taxon>
        <taxon>Salinibacillus</taxon>
    </lineage>
</organism>
<dbReference type="InterPro" id="IPR011105">
    <property type="entry name" value="Cell_wall_hydrolase_SleB"/>
</dbReference>
<dbReference type="AlphaFoldDB" id="A0A1I0E0D3"/>
<gene>
    <name evidence="2" type="ORF">SAMN05421676_104220</name>
</gene>
<dbReference type="STRING" id="237682.SAMN05421676_104220"/>
<reference evidence="3" key="1">
    <citation type="submission" date="2016-10" db="EMBL/GenBank/DDBJ databases">
        <authorList>
            <person name="Varghese N."/>
            <person name="Submissions S."/>
        </authorList>
    </citation>
    <scope>NUCLEOTIDE SEQUENCE [LARGE SCALE GENOMIC DNA]</scope>
    <source>
        <strain evidence="3">CGMCC 1.3566</strain>
    </source>
</reference>
<accession>A0A1I0E0D3</accession>
<dbReference type="Pfam" id="PF07486">
    <property type="entry name" value="Hydrolase_2"/>
    <property type="match status" value="1"/>
</dbReference>
<dbReference type="EMBL" id="FOHJ01000004">
    <property type="protein sequence ID" value="SET37606.1"/>
    <property type="molecule type" value="Genomic_DNA"/>
</dbReference>
<evidence type="ECO:0000259" key="1">
    <source>
        <dbReference type="Pfam" id="PF07486"/>
    </source>
</evidence>
<name>A0A1I0E0D3_9BACI</name>
<dbReference type="Gene3D" id="1.10.10.2520">
    <property type="entry name" value="Cell wall hydrolase SleB, domain 1"/>
    <property type="match status" value="1"/>
</dbReference>
<protein>
    <submittedName>
        <fullName evidence="2">N-acetylmuramoyl-L-alanine amidase</fullName>
    </submittedName>
</protein>
<dbReference type="GO" id="GO:0016787">
    <property type="term" value="F:hydrolase activity"/>
    <property type="evidence" value="ECO:0007669"/>
    <property type="project" value="InterPro"/>
</dbReference>
<evidence type="ECO:0000313" key="2">
    <source>
        <dbReference type="EMBL" id="SET37606.1"/>
    </source>
</evidence>
<dbReference type="Proteomes" id="UP000199095">
    <property type="component" value="Unassembled WGS sequence"/>
</dbReference>
<dbReference type="InterPro" id="IPR042047">
    <property type="entry name" value="SleB_dom1"/>
</dbReference>
<proteinExistence type="predicted"/>